<accession>A0A6S6SVT8</accession>
<dbReference type="InterPro" id="IPR052574">
    <property type="entry name" value="CDIRP"/>
</dbReference>
<dbReference type="NCBIfam" id="TIGR04183">
    <property type="entry name" value="Por_Secre_tail"/>
    <property type="match status" value="1"/>
</dbReference>
<dbReference type="Pfam" id="PF18962">
    <property type="entry name" value="Por_Secre_tail"/>
    <property type="match status" value="1"/>
</dbReference>
<dbReference type="SUPFAM" id="SSF52058">
    <property type="entry name" value="L domain-like"/>
    <property type="match status" value="1"/>
</dbReference>
<keyword evidence="3" id="KW-0732">Signal</keyword>
<name>A0A6S6SVT8_9BACT</name>
<dbReference type="AlphaFoldDB" id="A0A6S6SVT8"/>
<keyword evidence="2" id="KW-0677">Repeat</keyword>
<dbReference type="PANTHER" id="PTHR47566">
    <property type="match status" value="1"/>
</dbReference>
<keyword evidence="1" id="KW-0433">Leucine-rich repeat</keyword>
<protein>
    <submittedName>
        <fullName evidence="5">Internalin-like protein (LPXTG motif) Lmo0331 homolog</fullName>
    </submittedName>
</protein>
<evidence type="ECO:0000313" key="5">
    <source>
        <dbReference type="EMBL" id="CAA6810092.1"/>
    </source>
</evidence>
<dbReference type="GO" id="GO:0035591">
    <property type="term" value="F:signaling adaptor activity"/>
    <property type="evidence" value="ECO:0007669"/>
    <property type="project" value="TreeGrafter"/>
</dbReference>
<feature type="signal peptide" evidence="3">
    <location>
        <begin position="1"/>
        <end position="23"/>
    </location>
</feature>
<evidence type="ECO:0000256" key="2">
    <source>
        <dbReference type="ARBA" id="ARBA00022737"/>
    </source>
</evidence>
<feature type="domain" description="Secretion system C-terminal sorting" evidence="4">
    <location>
        <begin position="272"/>
        <end position="341"/>
    </location>
</feature>
<dbReference type="Gene3D" id="3.80.10.10">
    <property type="entry name" value="Ribonuclease Inhibitor"/>
    <property type="match status" value="1"/>
</dbReference>
<dbReference type="InterPro" id="IPR026444">
    <property type="entry name" value="Secre_tail"/>
</dbReference>
<reference evidence="5" key="1">
    <citation type="submission" date="2020-01" db="EMBL/GenBank/DDBJ databases">
        <authorList>
            <person name="Meier V. D."/>
            <person name="Meier V D."/>
        </authorList>
    </citation>
    <scope>NUCLEOTIDE SEQUENCE</scope>
    <source>
        <strain evidence="5">HLG_WM_MAG_10</strain>
    </source>
</reference>
<evidence type="ECO:0000256" key="1">
    <source>
        <dbReference type="ARBA" id="ARBA00022614"/>
    </source>
</evidence>
<evidence type="ECO:0000259" key="4">
    <source>
        <dbReference type="Pfam" id="PF18962"/>
    </source>
</evidence>
<feature type="chain" id="PRO_5027701840" evidence="3">
    <location>
        <begin position="24"/>
        <end position="343"/>
    </location>
</feature>
<dbReference type="InterPro" id="IPR032675">
    <property type="entry name" value="LRR_dom_sf"/>
</dbReference>
<dbReference type="PANTHER" id="PTHR47566:SF1">
    <property type="entry name" value="PROTEIN NUD1"/>
    <property type="match status" value="1"/>
</dbReference>
<dbReference type="EMBL" id="CACVAQ010000160">
    <property type="protein sequence ID" value="CAA6810092.1"/>
    <property type="molecule type" value="Genomic_DNA"/>
</dbReference>
<proteinExistence type="predicted"/>
<organism evidence="5">
    <name type="scientific">uncultured Aureispira sp</name>
    <dbReference type="NCBI Taxonomy" id="1331704"/>
    <lineage>
        <taxon>Bacteria</taxon>
        <taxon>Pseudomonadati</taxon>
        <taxon>Bacteroidota</taxon>
        <taxon>Saprospiria</taxon>
        <taxon>Saprospirales</taxon>
        <taxon>Saprospiraceae</taxon>
        <taxon>Aureispira</taxon>
        <taxon>environmental samples</taxon>
    </lineage>
</organism>
<evidence type="ECO:0000256" key="3">
    <source>
        <dbReference type="SAM" id="SignalP"/>
    </source>
</evidence>
<sequence length="343" mass="37407">MKLLSTLFTLSGLFCFCSTALIAQNVTIPDANFKAYLVGNAAINTNSDAEIQVSEAVAFTGKIDCYYLGILSFTGLEAFINLTELDCSFNYVNSLDLTQNVNLEYLDCSGTSLPNVDVTANTKLKTLYCTSISTVSALTSLDLTNNIDLEALYCDNNSLTALDLSENVRLEELYCYGNFITNLDLSLNRNLVTLSCFANSLTSLNVKNTNNINFNYFDASINPNLTCIEVDDTTYSNISWASGIDAAASFSLNCSVISDFNSIDEEVNLAAYPNPTRKDIKVDFGKTYEEVTIQIMKVTGQVVLSRNLQNSATASLELEGAAGIYFVRIQTEAGTATLKVIKE</sequence>
<gene>
    <name evidence="5" type="ORF">HELGO_WM36743</name>
</gene>